<proteinExistence type="inferred from homology"/>
<feature type="domain" description="GDPGP1-like N-terminal" evidence="10">
    <location>
        <begin position="68"/>
        <end position="240"/>
    </location>
</feature>
<comment type="subcellular location">
    <subcellularLocation>
        <location evidence="1">Cytoplasm</location>
    </subcellularLocation>
</comment>
<dbReference type="PANTHER" id="PTHR20884">
    <property type="entry name" value="GDP-D-GLUCOSE PHOSPHORYLASE 1"/>
    <property type="match status" value="1"/>
</dbReference>
<evidence type="ECO:0000256" key="6">
    <source>
        <dbReference type="ARBA" id="ARBA00022695"/>
    </source>
</evidence>
<dbReference type="EMBL" id="JAYMYQ010000007">
    <property type="protein sequence ID" value="KAK7320367.1"/>
    <property type="molecule type" value="Genomic_DNA"/>
</dbReference>
<dbReference type="InterPro" id="IPR058866">
    <property type="entry name" value="GDPGP1_N"/>
</dbReference>
<keyword evidence="12" id="KW-1185">Reference proteome</keyword>
<evidence type="ECO:0000259" key="10">
    <source>
        <dbReference type="Pfam" id="PF26217"/>
    </source>
</evidence>
<sequence>MMLKIKRVPTLVSNYQKDQSENPALPLRGCGRNCLKTCCIQDAKVPLYAFKNLTGKDLPLHEPPLAFLDSLILGEWEDRMQRGLFRYDVTACETKVIPGEYGFIAQLNEGRHLKKRPTEFRVDKVLQPFDENKFNFTKVGQEEVLFQFEPSDDGQVQFFPNAPVDVDNSPSFVAINVSPIEYGHVLLIPHIFECLPQRIDRHSFLLALHMAAEGDNPYFRLGYNSLGAFATINHLHFQAYYLAVPFPIEKAPTEKITNFSGVKISQLLNYPVRGLVFEGGDTLEDLSNVVSDACICLQNNNIPFNVLISDSGKQVFLLPQCYAEKQALGEVDAELLDTQVNPAVWEISGHMVLKRKKDYDEASEANAWRLLAEVSLSQERFEEVNALIFEAIGCGELDGNDQSLKEVDAVGTSTHPTVVAGSQQECVVQQ</sequence>
<keyword evidence="4" id="KW-0344">Guanine-nucleotide releasing factor</keyword>
<evidence type="ECO:0000256" key="3">
    <source>
        <dbReference type="ARBA" id="ARBA00022490"/>
    </source>
</evidence>
<keyword evidence="6" id="KW-0548">Nucleotidyltransferase</keyword>
<feature type="domain" description="GDPGP1-like C-terminal" evidence="9">
    <location>
        <begin position="247"/>
        <end position="393"/>
    </location>
</feature>
<dbReference type="AlphaFoldDB" id="A0AAN9KMT2"/>
<evidence type="ECO:0000256" key="4">
    <source>
        <dbReference type="ARBA" id="ARBA00022658"/>
    </source>
</evidence>
<organism evidence="11 12">
    <name type="scientific">Canavalia gladiata</name>
    <name type="common">Sword bean</name>
    <name type="synonym">Dolichos gladiatus</name>
    <dbReference type="NCBI Taxonomy" id="3824"/>
    <lineage>
        <taxon>Eukaryota</taxon>
        <taxon>Viridiplantae</taxon>
        <taxon>Streptophyta</taxon>
        <taxon>Embryophyta</taxon>
        <taxon>Tracheophyta</taxon>
        <taxon>Spermatophyta</taxon>
        <taxon>Magnoliopsida</taxon>
        <taxon>eudicotyledons</taxon>
        <taxon>Gunneridae</taxon>
        <taxon>Pentapetalae</taxon>
        <taxon>rosids</taxon>
        <taxon>fabids</taxon>
        <taxon>Fabales</taxon>
        <taxon>Fabaceae</taxon>
        <taxon>Papilionoideae</taxon>
        <taxon>50 kb inversion clade</taxon>
        <taxon>NPAAA clade</taxon>
        <taxon>indigoferoid/millettioid clade</taxon>
        <taxon>Phaseoleae</taxon>
        <taxon>Canavalia</taxon>
    </lineage>
</organism>
<reference evidence="11 12" key="1">
    <citation type="submission" date="2024-01" db="EMBL/GenBank/DDBJ databases">
        <title>The genomes of 5 underutilized Papilionoideae crops provide insights into root nodulation and disease resistanc.</title>
        <authorList>
            <person name="Jiang F."/>
        </authorList>
    </citation>
    <scope>NUCLEOTIDE SEQUENCE [LARGE SCALE GENOMIC DNA]</scope>
    <source>
        <strain evidence="11">LVBAO_FW01</strain>
        <tissue evidence="11">Leaves</tissue>
    </source>
</reference>
<dbReference type="GO" id="GO:0005737">
    <property type="term" value="C:cytoplasm"/>
    <property type="evidence" value="ECO:0007669"/>
    <property type="project" value="UniProtKB-SubCell"/>
</dbReference>
<name>A0AAN9KMT2_CANGL</name>
<evidence type="ECO:0000256" key="2">
    <source>
        <dbReference type="ARBA" id="ARBA00006451"/>
    </source>
</evidence>
<evidence type="ECO:0000256" key="7">
    <source>
        <dbReference type="ARBA" id="ARBA00022741"/>
    </source>
</evidence>
<evidence type="ECO:0000256" key="1">
    <source>
        <dbReference type="ARBA" id="ARBA00004496"/>
    </source>
</evidence>
<dbReference type="InterPro" id="IPR026506">
    <property type="entry name" value="GDPGP"/>
</dbReference>
<evidence type="ECO:0000259" key="9">
    <source>
        <dbReference type="Pfam" id="PF26216"/>
    </source>
</evidence>
<evidence type="ECO:0000313" key="11">
    <source>
        <dbReference type="EMBL" id="KAK7320367.1"/>
    </source>
</evidence>
<comment type="similarity">
    <text evidence="2">Belongs to the GDPGP1 family.</text>
</comment>
<dbReference type="Proteomes" id="UP001367508">
    <property type="component" value="Unassembled WGS sequence"/>
</dbReference>
<accession>A0AAN9KMT2</accession>
<dbReference type="GO" id="GO:0005085">
    <property type="term" value="F:guanyl-nucleotide exchange factor activity"/>
    <property type="evidence" value="ECO:0007669"/>
    <property type="project" value="UniProtKB-KW"/>
</dbReference>
<protein>
    <recommendedName>
        <fullName evidence="13">GDP-L-galactose phosphorylase 1</fullName>
    </recommendedName>
</protein>
<keyword evidence="3" id="KW-0963">Cytoplasm</keyword>
<dbReference type="GO" id="GO:0016787">
    <property type="term" value="F:hydrolase activity"/>
    <property type="evidence" value="ECO:0007669"/>
    <property type="project" value="UniProtKB-KW"/>
</dbReference>
<comment type="caution">
    <text evidence="11">The sequence shown here is derived from an EMBL/GenBank/DDBJ whole genome shotgun (WGS) entry which is preliminary data.</text>
</comment>
<evidence type="ECO:0008006" key="13">
    <source>
        <dbReference type="Google" id="ProtNLM"/>
    </source>
</evidence>
<dbReference type="GO" id="GO:0080048">
    <property type="term" value="F:GDP-D-glucose phosphorylase activity"/>
    <property type="evidence" value="ECO:0007669"/>
    <property type="project" value="InterPro"/>
</dbReference>
<dbReference type="PANTHER" id="PTHR20884:SF21">
    <property type="entry name" value="GDP-L-GALACTOSE PHOSPHORYLASE 1"/>
    <property type="match status" value="1"/>
</dbReference>
<evidence type="ECO:0000313" key="12">
    <source>
        <dbReference type="Proteomes" id="UP001367508"/>
    </source>
</evidence>
<evidence type="ECO:0000256" key="8">
    <source>
        <dbReference type="ARBA" id="ARBA00022801"/>
    </source>
</evidence>
<keyword evidence="5" id="KW-0808">Transferase</keyword>
<dbReference type="Pfam" id="PF26216">
    <property type="entry name" value="GDPGP1_C"/>
    <property type="match status" value="1"/>
</dbReference>
<keyword evidence="7" id="KW-0547">Nucleotide-binding</keyword>
<evidence type="ECO:0000256" key="5">
    <source>
        <dbReference type="ARBA" id="ARBA00022679"/>
    </source>
</evidence>
<dbReference type="GO" id="GO:0006006">
    <property type="term" value="P:glucose metabolic process"/>
    <property type="evidence" value="ECO:0007669"/>
    <property type="project" value="TreeGrafter"/>
</dbReference>
<dbReference type="Pfam" id="PF26217">
    <property type="entry name" value="GDPGP1_N"/>
    <property type="match status" value="1"/>
</dbReference>
<dbReference type="GO" id="GO:0000166">
    <property type="term" value="F:nucleotide binding"/>
    <property type="evidence" value="ECO:0007669"/>
    <property type="project" value="UniProtKB-KW"/>
</dbReference>
<keyword evidence="8" id="KW-0378">Hydrolase</keyword>
<gene>
    <name evidence="11" type="ORF">VNO77_29779</name>
</gene>
<dbReference type="InterPro" id="IPR058865">
    <property type="entry name" value="GDPGP1_C"/>
</dbReference>